<proteinExistence type="predicted"/>
<keyword evidence="1" id="KW-0479">Metal-binding</keyword>
<evidence type="ECO:0000259" key="2">
    <source>
        <dbReference type="PROSITE" id="PS50966"/>
    </source>
</evidence>
<gene>
    <name evidence="3" type="ORF">CATMQ487_31020</name>
</gene>
<evidence type="ECO:0000256" key="1">
    <source>
        <dbReference type="PROSITE-ProRule" id="PRU00325"/>
    </source>
</evidence>
<dbReference type="EMBL" id="AP025730">
    <property type="protein sequence ID" value="BDI06132.1"/>
    <property type="molecule type" value="Genomic_DNA"/>
</dbReference>
<dbReference type="InterPro" id="IPR049245">
    <property type="entry name" value="DUF6880"/>
</dbReference>
<protein>
    <recommendedName>
        <fullName evidence="2">SWIM-type domain-containing protein</fullName>
    </recommendedName>
</protein>
<accession>A0ABM7YNR4</accession>
<feature type="domain" description="SWIM-type" evidence="2">
    <location>
        <begin position="73"/>
        <end position="110"/>
    </location>
</feature>
<sequence>MKRQPAAPGTDLPPGWPEEWRGVLSDSALCTAGSRSIYDRALDYANTSSIEVSEEDPLPEPALRAFVRGSELYQTEIWIEDDQIAGSCSCPHAEEGWFCKHQTALALLWRQRLAAPPSAAAAATQANRPGTGRKRPLSLAGVLHAQDASTLADKLLELAGRDAEWARELHRWKKLQEAPADLDTLWEVITDTLEPDAEFLGWGETAEYVRRASGALPFIAQARKADPEGAVELCMDALRQGWSVLQRADDSDGDISGLCAELGAAFVATLEAAGPLPATFGDSYLALLEEDPFGSFDTEQAECALGPAAQARLRERLAQRWQTLVPPGTEGRPPRDFDARRWITKRHYLRQLERDGDLHEALVVLRSDLTVSAEHAELIAYLIDHGQPEVALRQAESSLLAHPRDRQIESEKLRALEHTGQFAEALVLTRSRFDRSPGLPDYQAVLKAATAAKADLPALRAELHASLVHREHEDLDIARRRHARMKPLGFSPYAALESPPPSAPNVSLRVEILLSEACRDEAWAAVQPPALCRGPLLHTLARHLRADRPADAVTLLQRVLRDEMRNAKSPYAEALALVREAIALMPPEPRGRWLADLRAEFKAKRNFIAGLPAG</sequence>
<dbReference type="PROSITE" id="PS50966">
    <property type="entry name" value="ZF_SWIM"/>
    <property type="match status" value="1"/>
</dbReference>
<reference evidence="3" key="1">
    <citation type="submission" date="2022-04" db="EMBL/GenBank/DDBJ databases">
        <title>Whole genome sequence of Sphaerotilus sp. FB-5.</title>
        <authorList>
            <person name="Takeda M."/>
            <person name="Narihara S."/>
            <person name="Akimoto M."/>
            <person name="Akimoto R."/>
            <person name="Nishiyashiki S."/>
            <person name="Murakami T."/>
        </authorList>
    </citation>
    <scope>NUCLEOTIDE SEQUENCE</scope>
    <source>
        <strain evidence="3">FB-5</strain>
    </source>
</reference>
<dbReference type="InterPro" id="IPR007527">
    <property type="entry name" value="Znf_SWIM"/>
</dbReference>
<keyword evidence="1" id="KW-0863">Zinc-finger</keyword>
<dbReference type="RefSeq" id="WP_251969444.1">
    <property type="nucleotide sequence ID" value="NZ_AP025730.1"/>
</dbReference>
<dbReference type="Proteomes" id="UP001057498">
    <property type="component" value="Chromosome"/>
</dbReference>
<evidence type="ECO:0000313" key="4">
    <source>
        <dbReference type="Proteomes" id="UP001057498"/>
    </source>
</evidence>
<organism evidence="3 4">
    <name type="scientific">Sphaerotilus microaerophilus</name>
    <dbReference type="NCBI Taxonomy" id="2914710"/>
    <lineage>
        <taxon>Bacteria</taxon>
        <taxon>Pseudomonadati</taxon>
        <taxon>Pseudomonadota</taxon>
        <taxon>Betaproteobacteria</taxon>
        <taxon>Burkholderiales</taxon>
        <taxon>Sphaerotilaceae</taxon>
        <taxon>Sphaerotilus</taxon>
    </lineage>
</organism>
<keyword evidence="1" id="KW-0862">Zinc</keyword>
<keyword evidence="4" id="KW-1185">Reference proteome</keyword>
<dbReference type="Pfam" id="PF21810">
    <property type="entry name" value="DUF6880"/>
    <property type="match status" value="1"/>
</dbReference>
<name>A0ABM7YNR4_9BURK</name>
<evidence type="ECO:0000313" key="3">
    <source>
        <dbReference type="EMBL" id="BDI06132.1"/>
    </source>
</evidence>